<keyword evidence="4" id="KW-1185">Reference proteome</keyword>
<dbReference type="SUPFAM" id="SSF52833">
    <property type="entry name" value="Thioredoxin-like"/>
    <property type="match status" value="1"/>
</dbReference>
<sequence length="138" mass="15917">MRKFFIFLLMGILVNLMGSEIKWAKDYNEGIKSAQASSKPVLFVSSRHSCKYCVVLDETTFKDKRVIEELNKSFVSIISYSDENDYMPRELWQPGTPAIWFLYSKGEPMFQPLMGAIDPENFLKALAIVKEEFTKGKK</sequence>
<keyword evidence="1" id="KW-0732">Signal</keyword>
<protein>
    <recommendedName>
        <fullName evidence="2">Spermatogenesis-associated protein 20-like TRX domain-containing protein</fullName>
    </recommendedName>
</protein>
<proteinExistence type="predicted"/>
<feature type="domain" description="Spermatogenesis-associated protein 20-like TRX" evidence="2">
    <location>
        <begin position="18"/>
        <end position="78"/>
    </location>
</feature>
<evidence type="ECO:0000313" key="4">
    <source>
        <dbReference type="Proteomes" id="UP000002714"/>
    </source>
</evidence>
<name>Q30TA5_SULDN</name>
<dbReference type="PANTHER" id="PTHR15337:SF11">
    <property type="entry name" value="THIOREDOXIN DOMAIN-CONTAINING PROTEIN"/>
    <property type="match status" value="1"/>
</dbReference>
<dbReference type="Gene3D" id="3.40.30.10">
    <property type="entry name" value="Glutaredoxin"/>
    <property type="match status" value="1"/>
</dbReference>
<dbReference type="PANTHER" id="PTHR15337">
    <property type="entry name" value="ANTERIOR GRADIENT PROTEIN-RELATED"/>
    <property type="match status" value="1"/>
</dbReference>
<dbReference type="KEGG" id="tdn:Suden_0496"/>
<dbReference type="RefSeq" id="WP_011372130.1">
    <property type="nucleotide sequence ID" value="NC_007575.1"/>
</dbReference>
<dbReference type="Proteomes" id="UP000002714">
    <property type="component" value="Chromosome"/>
</dbReference>
<evidence type="ECO:0000259" key="2">
    <source>
        <dbReference type="Pfam" id="PF03190"/>
    </source>
</evidence>
<reference evidence="3 4" key="1">
    <citation type="journal article" date="2008" name="Appl. Environ. Microbiol.">
        <title>Genome of the epsilonproteobacterial chemolithoautotroph Sulfurimonas denitrificans.</title>
        <authorList>
            <person name="Sievert S.M."/>
            <person name="Scott K.M."/>
            <person name="Klotz M.G."/>
            <person name="Chain P.S.G."/>
            <person name="Hauser L.J."/>
            <person name="Hemp J."/>
            <person name="Huegler M."/>
            <person name="Land M."/>
            <person name="Lapidus A."/>
            <person name="Larimer F.W."/>
            <person name="Lucas S."/>
            <person name="Malfatti S.A."/>
            <person name="Meyer F."/>
            <person name="Paulsen I.T."/>
            <person name="Ren Q."/>
            <person name="Simon J."/>
            <person name="Bailey K."/>
            <person name="Diaz E."/>
            <person name="Fitzpatrick K.A."/>
            <person name="Glover B."/>
            <person name="Gwatney N."/>
            <person name="Korajkic A."/>
            <person name="Long A."/>
            <person name="Mobberley J.M."/>
            <person name="Pantry S.N."/>
            <person name="Pazder G."/>
            <person name="Peterson S."/>
            <person name="Quintanilla J.D."/>
            <person name="Sprinkle R."/>
            <person name="Stephens J."/>
            <person name="Thomas P."/>
            <person name="Vaughn R."/>
            <person name="Weber M.J."/>
            <person name="Wooten L.L."/>
        </authorList>
    </citation>
    <scope>NUCLEOTIDE SEQUENCE [LARGE SCALE GENOMIC DNA]</scope>
    <source>
        <strain evidence="4">ATCC 33889 / DSM 1251</strain>
    </source>
</reference>
<dbReference type="Pfam" id="PF03190">
    <property type="entry name" value="Thioredox_DsbH"/>
    <property type="match status" value="1"/>
</dbReference>
<dbReference type="OrthoDB" id="5334561at2"/>
<gene>
    <name evidence="3" type="ordered locus">Suden_0496</name>
</gene>
<dbReference type="eggNOG" id="COG1331">
    <property type="taxonomic scope" value="Bacteria"/>
</dbReference>
<dbReference type="InterPro" id="IPR004879">
    <property type="entry name" value="Ssp411-like_TRX"/>
</dbReference>
<dbReference type="EMBL" id="CP000153">
    <property type="protein sequence ID" value="ABB43776.1"/>
    <property type="molecule type" value="Genomic_DNA"/>
</dbReference>
<dbReference type="HOGENOM" id="CLU_090389_8_4_7"/>
<dbReference type="InterPro" id="IPR051099">
    <property type="entry name" value="AGR/TXD"/>
</dbReference>
<organism evidence="3 4">
    <name type="scientific">Sulfurimonas denitrificans (strain ATCC 33889 / DSM 1251)</name>
    <name type="common">Thiomicrospira denitrificans (strain ATCC 33889 / DSM 1251)</name>
    <dbReference type="NCBI Taxonomy" id="326298"/>
    <lineage>
        <taxon>Bacteria</taxon>
        <taxon>Pseudomonadati</taxon>
        <taxon>Campylobacterota</taxon>
        <taxon>Epsilonproteobacteria</taxon>
        <taxon>Campylobacterales</taxon>
        <taxon>Sulfurimonadaceae</taxon>
        <taxon>Sulfurimonas</taxon>
    </lineage>
</organism>
<evidence type="ECO:0000256" key="1">
    <source>
        <dbReference type="ARBA" id="ARBA00022729"/>
    </source>
</evidence>
<dbReference type="InterPro" id="IPR036249">
    <property type="entry name" value="Thioredoxin-like_sf"/>
</dbReference>
<dbReference type="AlphaFoldDB" id="Q30TA5"/>
<evidence type="ECO:0000313" key="3">
    <source>
        <dbReference type="EMBL" id="ABB43776.1"/>
    </source>
</evidence>
<accession>Q30TA5</accession>
<dbReference type="STRING" id="326298.Suden_0496"/>